<evidence type="ECO:0000313" key="2">
    <source>
        <dbReference type="EMBL" id="MBS3649039.1"/>
    </source>
</evidence>
<feature type="compositionally biased region" description="Basic and acidic residues" evidence="1">
    <location>
        <begin position="1"/>
        <end position="15"/>
    </location>
</feature>
<proteinExistence type="predicted"/>
<organism evidence="2 3">
    <name type="scientific">Pseudaminobacter soli</name>
    <name type="common">ex Zhang et al. 2022</name>
    <dbReference type="NCBI Taxonomy" id="2831468"/>
    <lineage>
        <taxon>Bacteria</taxon>
        <taxon>Pseudomonadati</taxon>
        <taxon>Pseudomonadota</taxon>
        <taxon>Alphaproteobacteria</taxon>
        <taxon>Hyphomicrobiales</taxon>
        <taxon>Phyllobacteriaceae</taxon>
        <taxon>Pseudaminobacter</taxon>
    </lineage>
</organism>
<evidence type="ECO:0000256" key="1">
    <source>
        <dbReference type="SAM" id="MobiDB-lite"/>
    </source>
</evidence>
<dbReference type="Proteomes" id="UP000680348">
    <property type="component" value="Unassembled WGS sequence"/>
</dbReference>
<evidence type="ECO:0000313" key="3">
    <source>
        <dbReference type="Proteomes" id="UP000680348"/>
    </source>
</evidence>
<dbReference type="AlphaFoldDB" id="A0A942I2X1"/>
<comment type="caution">
    <text evidence="2">The sequence shown here is derived from an EMBL/GenBank/DDBJ whole genome shotgun (WGS) entry which is preliminary data.</text>
</comment>
<protein>
    <submittedName>
        <fullName evidence="2">Uncharacterized protein</fullName>
    </submittedName>
</protein>
<keyword evidence="3" id="KW-1185">Reference proteome</keyword>
<gene>
    <name evidence="2" type="ORF">KEU06_10505</name>
</gene>
<dbReference type="EMBL" id="JAGWCR010000004">
    <property type="protein sequence ID" value="MBS3649039.1"/>
    <property type="molecule type" value="Genomic_DNA"/>
</dbReference>
<sequence length="83" mass="9649">MKITVQRESKRDRSVSAEATVVPNSQRDGYDLIWKKKGNTFRIDLDSALMERSRLEKERKKSKQAKIDRLFDAMKESMCAQGL</sequence>
<feature type="region of interest" description="Disordered" evidence="1">
    <location>
        <begin position="1"/>
        <end position="20"/>
    </location>
</feature>
<name>A0A942I2X1_9HYPH</name>
<reference evidence="2" key="1">
    <citation type="submission" date="2021-04" db="EMBL/GenBank/DDBJ databases">
        <title>Pseudaminobacter soli sp. nov., isolated from paddy soil contaminated by heavy metals.</title>
        <authorList>
            <person name="Zhang K."/>
        </authorList>
    </citation>
    <scope>NUCLEOTIDE SEQUENCE</scope>
    <source>
        <strain evidence="2">19-2017</strain>
    </source>
</reference>
<accession>A0A942I2X1</accession>
<dbReference type="RefSeq" id="WP_188254583.1">
    <property type="nucleotide sequence ID" value="NZ_JABVCF010000004.1"/>
</dbReference>